<sequence>MFMYFSGFVVYIIKYQHFLLMLLSLESTVLSLYMMLFIYFSYYYSEFFLSMLFLSMSVCEAALGLSLLILLVRTHSNDMIMTFDSLW</sequence>
<protein>
    <recommendedName>
        <fullName evidence="3">NADH-ubiquinone oxidoreductase chain 4L</fullName>
    </recommendedName>
    <alternativeName>
        <fullName evidence="9">NADH dehydrogenase subunit 4L</fullName>
    </alternativeName>
</protein>
<evidence type="ECO:0000256" key="5">
    <source>
        <dbReference type="ARBA" id="ARBA00022967"/>
    </source>
</evidence>
<comment type="subcellular location">
    <subcellularLocation>
        <location evidence="1">Membrane</location>
        <topology evidence="1">Multi-pass membrane protein</topology>
    </subcellularLocation>
</comment>
<keyword evidence="7" id="KW-0520">NAD</keyword>
<evidence type="ECO:0000256" key="6">
    <source>
        <dbReference type="ARBA" id="ARBA00022989"/>
    </source>
</evidence>
<gene>
    <name evidence="12" type="primary">nad4l</name>
</gene>
<dbReference type="Gene3D" id="1.10.287.3510">
    <property type="match status" value="1"/>
</dbReference>
<evidence type="ECO:0000256" key="2">
    <source>
        <dbReference type="ARBA" id="ARBA00010519"/>
    </source>
</evidence>
<dbReference type="GO" id="GO:0008137">
    <property type="term" value="F:NADH dehydrogenase (ubiquinone) activity"/>
    <property type="evidence" value="ECO:0007669"/>
    <property type="project" value="UniProtKB-EC"/>
</dbReference>
<dbReference type="GO" id="GO:0016020">
    <property type="term" value="C:membrane"/>
    <property type="evidence" value="ECO:0007669"/>
    <property type="project" value="UniProtKB-SubCell"/>
</dbReference>
<proteinExistence type="inferred from homology"/>
<evidence type="ECO:0000313" key="12">
    <source>
        <dbReference type="EMBL" id="ARH55089.1"/>
    </source>
</evidence>
<keyword evidence="12" id="KW-0496">Mitochondrion</keyword>
<feature type="transmembrane region" description="Helical" evidence="11">
    <location>
        <begin position="20"/>
        <end position="42"/>
    </location>
</feature>
<evidence type="ECO:0000256" key="11">
    <source>
        <dbReference type="SAM" id="Phobius"/>
    </source>
</evidence>
<reference evidence="12" key="1">
    <citation type="submission" date="2016-04" db="EMBL/GenBank/DDBJ databases">
        <title>Mitochondria of beetle species.</title>
        <authorList>
            <person name="Hunter A."/>
            <person name="Moriniere J."/>
            <person name="Tang P."/>
            <person name="Linard B."/>
            <person name="Crampton-Platt A."/>
            <person name="Vogler A.P."/>
        </authorList>
    </citation>
    <scope>NUCLEOTIDE SEQUENCE</scope>
</reference>
<evidence type="ECO:0000256" key="10">
    <source>
        <dbReference type="ARBA" id="ARBA00049551"/>
    </source>
</evidence>
<name>A0A343C4Y3_9CUCU</name>
<feature type="transmembrane region" description="Helical" evidence="11">
    <location>
        <begin position="48"/>
        <end position="72"/>
    </location>
</feature>
<dbReference type="EMBL" id="KX087312">
    <property type="protein sequence ID" value="ARH55089.1"/>
    <property type="molecule type" value="Genomic_DNA"/>
</dbReference>
<keyword evidence="4 11" id="KW-0812">Transmembrane</keyword>
<evidence type="ECO:0000256" key="4">
    <source>
        <dbReference type="ARBA" id="ARBA00022692"/>
    </source>
</evidence>
<evidence type="ECO:0000256" key="8">
    <source>
        <dbReference type="ARBA" id="ARBA00023136"/>
    </source>
</evidence>
<dbReference type="Pfam" id="PF00420">
    <property type="entry name" value="Oxidored_q2"/>
    <property type="match status" value="1"/>
</dbReference>
<dbReference type="AlphaFoldDB" id="A0A343C4Y3"/>
<keyword evidence="6 11" id="KW-1133">Transmembrane helix</keyword>
<evidence type="ECO:0000256" key="7">
    <source>
        <dbReference type="ARBA" id="ARBA00023027"/>
    </source>
</evidence>
<evidence type="ECO:0000256" key="1">
    <source>
        <dbReference type="ARBA" id="ARBA00004141"/>
    </source>
</evidence>
<organism evidence="12">
    <name type="scientific">Mecinus janthinus</name>
    <dbReference type="NCBI Taxonomy" id="1071889"/>
    <lineage>
        <taxon>Eukaryota</taxon>
        <taxon>Metazoa</taxon>
        <taxon>Ecdysozoa</taxon>
        <taxon>Arthropoda</taxon>
        <taxon>Hexapoda</taxon>
        <taxon>Insecta</taxon>
        <taxon>Pterygota</taxon>
        <taxon>Neoptera</taxon>
        <taxon>Endopterygota</taxon>
        <taxon>Coleoptera</taxon>
        <taxon>Polyphaga</taxon>
        <taxon>Cucujiformia</taxon>
        <taxon>Curculionidae</taxon>
        <taxon>Curculioninae</taxon>
        <taxon>Mecinini</taxon>
        <taxon>Mecinus</taxon>
    </lineage>
</organism>
<evidence type="ECO:0000256" key="3">
    <source>
        <dbReference type="ARBA" id="ARBA00016612"/>
    </source>
</evidence>
<evidence type="ECO:0000256" key="9">
    <source>
        <dbReference type="ARBA" id="ARBA00031586"/>
    </source>
</evidence>
<geneLocation type="mitochondrion" evidence="12"/>
<comment type="similarity">
    <text evidence="2">Belongs to the complex I subunit 4L family.</text>
</comment>
<comment type="catalytic activity">
    <reaction evidence="10">
        <text>a ubiquinone + NADH + 5 H(+)(in) = a ubiquinol + NAD(+) + 4 H(+)(out)</text>
        <dbReference type="Rhea" id="RHEA:29091"/>
        <dbReference type="Rhea" id="RHEA-COMP:9565"/>
        <dbReference type="Rhea" id="RHEA-COMP:9566"/>
        <dbReference type="ChEBI" id="CHEBI:15378"/>
        <dbReference type="ChEBI" id="CHEBI:16389"/>
        <dbReference type="ChEBI" id="CHEBI:17976"/>
        <dbReference type="ChEBI" id="CHEBI:57540"/>
        <dbReference type="ChEBI" id="CHEBI:57945"/>
        <dbReference type="EC" id="7.1.1.2"/>
    </reaction>
</comment>
<keyword evidence="5" id="KW-1278">Translocase</keyword>
<accession>A0A343C4Y3</accession>
<keyword evidence="8 11" id="KW-0472">Membrane</keyword>
<dbReference type="InterPro" id="IPR039428">
    <property type="entry name" value="NUOK/Mnh_C1-like"/>
</dbReference>